<dbReference type="InterPro" id="IPR013783">
    <property type="entry name" value="Ig-like_fold"/>
</dbReference>
<dbReference type="Gene3D" id="2.130.10.130">
    <property type="entry name" value="Integrin alpha, N-terminal"/>
    <property type="match status" value="4"/>
</dbReference>
<feature type="domain" description="Secretion system C-terminal sorting" evidence="3">
    <location>
        <begin position="1025"/>
        <end position="1102"/>
    </location>
</feature>
<name>A0ABQ1U0S7_9BACT</name>
<evidence type="ECO:0008006" key="6">
    <source>
        <dbReference type="Google" id="ProtNLM"/>
    </source>
</evidence>
<dbReference type="Pfam" id="PF13517">
    <property type="entry name" value="FG-GAP_3"/>
    <property type="match status" value="7"/>
</dbReference>
<evidence type="ECO:0000256" key="1">
    <source>
        <dbReference type="ARBA" id="ARBA00022729"/>
    </source>
</evidence>
<evidence type="ECO:0000313" key="4">
    <source>
        <dbReference type="EMBL" id="GGF08516.1"/>
    </source>
</evidence>
<dbReference type="Pfam" id="PF18962">
    <property type="entry name" value="Por_Secre_tail"/>
    <property type="match status" value="1"/>
</dbReference>
<dbReference type="SUPFAM" id="SSF81296">
    <property type="entry name" value="E set domains"/>
    <property type="match status" value="1"/>
</dbReference>
<accession>A0ABQ1U0S7</accession>
<dbReference type="InterPro" id="IPR032812">
    <property type="entry name" value="SbsA_Ig"/>
</dbReference>
<dbReference type="InterPro" id="IPR026444">
    <property type="entry name" value="Secre_tail"/>
</dbReference>
<evidence type="ECO:0000259" key="3">
    <source>
        <dbReference type="Pfam" id="PF18962"/>
    </source>
</evidence>
<dbReference type="NCBIfam" id="TIGR04183">
    <property type="entry name" value="Por_Secre_tail"/>
    <property type="match status" value="1"/>
</dbReference>
<feature type="domain" description="SbsA Ig-like" evidence="2">
    <location>
        <begin position="17"/>
        <end position="114"/>
    </location>
</feature>
<dbReference type="SUPFAM" id="SSF69318">
    <property type="entry name" value="Integrin alpha N-terminal domain"/>
    <property type="match status" value="2"/>
</dbReference>
<dbReference type="InterPro" id="IPR028994">
    <property type="entry name" value="Integrin_alpha_N"/>
</dbReference>
<reference evidence="5" key="1">
    <citation type="journal article" date="2019" name="Int. J. Syst. Evol. Microbiol.">
        <title>The Global Catalogue of Microorganisms (GCM) 10K type strain sequencing project: providing services to taxonomists for standard genome sequencing and annotation.</title>
        <authorList>
            <consortium name="The Broad Institute Genomics Platform"/>
            <consortium name="The Broad Institute Genome Sequencing Center for Infectious Disease"/>
            <person name="Wu L."/>
            <person name="Ma J."/>
        </authorList>
    </citation>
    <scope>NUCLEOTIDE SEQUENCE [LARGE SCALE GENOMIC DNA]</scope>
    <source>
        <strain evidence="5">CGMCC 1.15197</strain>
    </source>
</reference>
<dbReference type="Proteomes" id="UP000632273">
    <property type="component" value="Unassembled WGS sequence"/>
</dbReference>
<dbReference type="InterPro" id="IPR014756">
    <property type="entry name" value="Ig_E-set"/>
</dbReference>
<comment type="caution">
    <text evidence="4">The sequence shown here is derived from an EMBL/GenBank/DDBJ whole genome shotgun (WGS) entry which is preliminary data.</text>
</comment>
<dbReference type="InterPro" id="IPR013517">
    <property type="entry name" value="FG-GAP"/>
</dbReference>
<protein>
    <recommendedName>
        <fullName evidence="6">T9SS C-terminal target domain-containing protein</fullName>
    </recommendedName>
</protein>
<dbReference type="EMBL" id="BMHT01000003">
    <property type="protein sequence ID" value="GGF08516.1"/>
    <property type="molecule type" value="Genomic_DNA"/>
</dbReference>
<organism evidence="4 5">
    <name type="scientific">Hymenobacter cavernae</name>
    <dbReference type="NCBI Taxonomy" id="2044852"/>
    <lineage>
        <taxon>Bacteria</taxon>
        <taxon>Pseudomonadati</taxon>
        <taxon>Bacteroidota</taxon>
        <taxon>Cytophagia</taxon>
        <taxon>Cytophagales</taxon>
        <taxon>Hymenobacteraceae</taxon>
        <taxon>Hymenobacter</taxon>
    </lineage>
</organism>
<dbReference type="Pfam" id="PF13205">
    <property type="entry name" value="Big_5"/>
    <property type="match status" value="1"/>
</dbReference>
<gene>
    <name evidence="4" type="ORF">GCM10011383_19600</name>
</gene>
<evidence type="ECO:0000259" key="2">
    <source>
        <dbReference type="Pfam" id="PF13205"/>
    </source>
</evidence>
<dbReference type="Gene3D" id="2.60.40.10">
    <property type="entry name" value="Immunoglobulins"/>
    <property type="match status" value="1"/>
</dbReference>
<keyword evidence="5" id="KW-1185">Reference proteome</keyword>
<proteinExistence type="predicted"/>
<dbReference type="PANTHER" id="PTHR46580">
    <property type="entry name" value="SENSOR KINASE-RELATED"/>
    <property type="match status" value="1"/>
</dbReference>
<sequence>MVSVLVSGTVQAQTLLVASLEPAHNVVAAPCNTPVAVRFEQVLNDGSATQQALKVFGTQAGGKRTGTTAVRGSMLRFTPNVSFKPGETVLATITTAAQSSSGQHLVRPQVFQFTAAAGLGPGTFSGHQEVALPGTLRSLTLGDVDADGDLDLLTANPSANAVSVRLNNGRGSFGGTQEVAVGNQPGSIVLADVDADGDLDLLTANYGLRLPLPGSVSVRLNDGNGNFSGGSEVATTANITQLTLGDVDGDGDLDLLAASNSSINGTVTVHLNNGKGNFSTGREVAGPANDLALGDVDNDGDLDLLLPRGNAVSVLLNKGQGSFASGQMVEVGATATGVALGDLDADGDLDLLTSNNPNNFGGTVSVRLNNGVGVFSGAQEVVVGAGPRVKLGDVDGDGDLDLLTANYETGAGCTTSVRLNNGLGSFSGSQEVAVGVGALDLGLGDLDGDGDLDLATANSGSNSVSVRLNQNLPAPTLTSVAPTAAPVGSSVSITGTYFTAASNVTFNGVAATTVVVHSASQLTAVVPAGAITGTVRVTNSTGPSNGLPFTVSLSGTPTAPARNALAAARTTPVTMTFTQRLSSQPATRTAFSVFSQQAGGRKTGSTTISNSTLTFAATSGFKAGETVFATLTAAAQTVNDTPVAPQVFQFTTATVPSSGRFSPGSEVAVSTNATGAATGDVDGDGDLDLLIAEGQNNVVSVRLNDGAGRFSGSQQVPVGNYPSSVTLGDVDSDGDLDLLTTNYAGGTVSVCLNDGSGSFRSTGQAVYVRDNLTALALGDVDGDADLDLLVANGASSNVASTISVLLNDGRGLFSRKQDVAVGYFPASLATGDIDGDGDLDLLVANQVSNTVSVRLNNGTGSFVGTQELAENMPFSVKLGDIDGDGDLDLLTATIQDGRVSVRRNNGLGNFEEREAVTVGAYPNSLAVGDIDGDGDLDLLTANGSSSLVSVRLNNGSGSFGSTQEVAVNNKAQSVMLGDLDGNGTLDFVAASYEGKAVSVRMNQLQEQILGSVSATSAALATQVSLYPNPAHASVRLLVPAEMAQQGLQVRVFNILGQLVLEQHWTAQQAANEPALTLAGVAQGTYNVCLSTTRGLLTKRLIVE</sequence>
<keyword evidence="1" id="KW-0732">Signal</keyword>
<dbReference type="Gene3D" id="2.30.30.100">
    <property type="match status" value="1"/>
</dbReference>
<evidence type="ECO:0000313" key="5">
    <source>
        <dbReference type="Proteomes" id="UP000632273"/>
    </source>
</evidence>
<dbReference type="PANTHER" id="PTHR46580:SF2">
    <property type="entry name" value="MAM DOMAIN-CONTAINING PROTEIN"/>
    <property type="match status" value="1"/>
</dbReference>